<name>A0AAV2IB16_LYMST</name>
<evidence type="ECO:0000313" key="3">
    <source>
        <dbReference type="Proteomes" id="UP001497497"/>
    </source>
</evidence>
<dbReference type="PROSITE" id="PS51390">
    <property type="entry name" value="WAP"/>
    <property type="match status" value="1"/>
</dbReference>
<evidence type="ECO:0000259" key="1">
    <source>
        <dbReference type="PROSITE" id="PS51390"/>
    </source>
</evidence>
<feature type="domain" description="WAP" evidence="1">
    <location>
        <begin position="117"/>
        <end position="171"/>
    </location>
</feature>
<comment type="caution">
    <text evidence="2">The sequence shown here is derived from an EMBL/GenBank/DDBJ whole genome shotgun (WGS) entry which is preliminary data.</text>
</comment>
<dbReference type="AlphaFoldDB" id="A0AAV2IB16"/>
<protein>
    <recommendedName>
        <fullName evidence="1">WAP domain-containing protein</fullName>
    </recommendedName>
</protein>
<evidence type="ECO:0000313" key="2">
    <source>
        <dbReference type="EMBL" id="CAL1544033.1"/>
    </source>
</evidence>
<dbReference type="GO" id="GO:0005576">
    <property type="term" value="C:extracellular region"/>
    <property type="evidence" value="ECO:0007669"/>
    <property type="project" value="InterPro"/>
</dbReference>
<gene>
    <name evidence="2" type="ORF">GSLYS_00017546001</name>
</gene>
<reference evidence="2 3" key="1">
    <citation type="submission" date="2024-04" db="EMBL/GenBank/DDBJ databases">
        <authorList>
            <consortium name="Genoscope - CEA"/>
            <person name="William W."/>
        </authorList>
    </citation>
    <scope>NUCLEOTIDE SEQUENCE [LARGE SCALE GENOMIC DNA]</scope>
</reference>
<dbReference type="GO" id="GO:0030414">
    <property type="term" value="F:peptidase inhibitor activity"/>
    <property type="evidence" value="ECO:0007669"/>
    <property type="project" value="InterPro"/>
</dbReference>
<accession>A0AAV2IB16</accession>
<keyword evidence="3" id="KW-1185">Reference proteome</keyword>
<sequence length="172" mass="19292">MTTTDEPVCSPGCQEGYTCEYRPYPCQEGMVCIAIVVPTCVPPKDSCGGCPDGQVCQLTGVACIRAPCPEANQCVRVSTPKPPAACNLACRRGYECQLRVPTCLFGNRRKCRARRVPTCVPKCPRTYSSRRRCPRWWKPKNKCSDDNDCRKKSNQRCCPSLCEWDVCTNVRR</sequence>
<proteinExistence type="predicted"/>
<dbReference type="EMBL" id="CAXITT010000591">
    <property type="protein sequence ID" value="CAL1544033.1"/>
    <property type="molecule type" value="Genomic_DNA"/>
</dbReference>
<dbReference type="InterPro" id="IPR008197">
    <property type="entry name" value="WAP_dom"/>
</dbReference>
<organism evidence="2 3">
    <name type="scientific">Lymnaea stagnalis</name>
    <name type="common">Great pond snail</name>
    <name type="synonym">Helix stagnalis</name>
    <dbReference type="NCBI Taxonomy" id="6523"/>
    <lineage>
        <taxon>Eukaryota</taxon>
        <taxon>Metazoa</taxon>
        <taxon>Spiralia</taxon>
        <taxon>Lophotrochozoa</taxon>
        <taxon>Mollusca</taxon>
        <taxon>Gastropoda</taxon>
        <taxon>Heterobranchia</taxon>
        <taxon>Euthyneura</taxon>
        <taxon>Panpulmonata</taxon>
        <taxon>Hygrophila</taxon>
        <taxon>Lymnaeoidea</taxon>
        <taxon>Lymnaeidae</taxon>
        <taxon>Lymnaea</taxon>
    </lineage>
</organism>
<dbReference type="Proteomes" id="UP001497497">
    <property type="component" value="Unassembled WGS sequence"/>
</dbReference>